<name>A0A7W7KF73_PSENT</name>
<dbReference type="PROSITE" id="PS51257">
    <property type="entry name" value="PROKAR_LIPOPROTEIN"/>
    <property type="match status" value="1"/>
</dbReference>
<dbReference type="PANTHER" id="PTHR30332">
    <property type="entry name" value="PROBABLE GENERAL SECRETION PATHWAY PROTEIN D"/>
    <property type="match status" value="1"/>
</dbReference>
<evidence type="ECO:0000313" key="9">
    <source>
        <dbReference type="Proteomes" id="UP000566995"/>
    </source>
</evidence>
<feature type="region of interest" description="Disordered" evidence="4">
    <location>
        <begin position="214"/>
        <end position="248"/>
    </location>
</feature>
<dbReference type="InterPro" id="IPR050810">
    <property type="entry name" value="Bact_Secretion_Sys_Channel"/>
</dbReference>
<feature type="domain" description="Secretin N-terminal" evidence="7">
    <location>
        <begin position="198"/>
        <end position="279"/>
    </location>
</feature>
<dbReference type="Proteomes" id="UP000566995">
    <property type="component" value="Unassembled WGS sequence"/>
</dbReference>
<dbReference type="InterPro" id="IPR004846">
    <property type="entry name" value="T2SS/T3SS_dom"/>
</dbReference>
<evidence type="ECO:0000313" key="8">
    <source>
        <dbReference type="EMBL" id="MBB4861405.1"/>
    </source>
</evidence>
<dbReference type="InterPro" id="IPR011514">
    <property type="entry name" value="Secretin_N_2"/>
</dbReference>
<proteinExistence type="predicted"/>
<evidence type="ECO:0000256" key="5">
    <source>
        <dbReference type="SAM" id="SignalP"/>
    </source>
</evidence>
<comment type="subcellular location">
    <subcellularLocation>
        <location evidence="1">Membrane</location>
    </subcellularLocation>
</comment>
<dbReference type="RefSeq" id="WP_184585672.1">
    <property type="nucleotide sequence ID" value="NZ_JACHLI010000001.1"/>
</dbReference>
<sequence length="550" mass="58490">MNKKLAVVPRFLPLALALAISGCNTVVDQAYDNVRGNMGSVKGSLDHNSKMIKPSAVQEVDDIWLGGDAYKVSQAELSPPVLQKQVTFSQQTPISVGELLTLISSQLHMKVVMSQDAVEYSSGTTKSSAAPVTPAGAPGLEQNIFSEMASTGTSGNEIKFVLANYKGSISNLLDLIAAKAGLFWRFEKGEIVFKRNETKTYVVDLPSGSTDYTAEMKSDLSSMGGDSGGSSGGSSGGGSGGSEEGSVHTTKTKIEGISAWATIQADVKTMLSPGGRVAVNNLVGSITVSDTPQVQSQISDYIKNQNALAGRQIAIKTDVFEISSDENGKFDTNILALYDWKGDLTLGLNGSTVSVGVSTGDPTTDNKFGAGNTAGFTLLRNNKNASLKTSTTVLANNGVPTPFQQMDEVGYLYRTTVTQSEGSSGEPIKSLEPGKTSQGFSMMLMPRITSTGKILMNFAVDSSRINSIDEYGDEKSGKIQLPNRSTNKYNQVVTVKNGQSIMIAAFDRTENTASINSPFGRRSWLLGGNQSGNKRKIMTMIVLTPYLMEK</sequence>
<dbReference type="Pfam" id="PF07655">
    <property type="entry name" value="Secretin_N_2"/>
    <property type="match status" value="1"/>
</dbReference>
<reference evidence="8 9" key="1">
    <citation type="submission" date="2020-08" db="EMBL/GenBank/DDBJ databases">
        <title>Functional genomics of gut bacteria from endangered species of beetles.</title>
        <authorList>
            <person name="Carlos-Shanley C."/>
        </authorList>
    </citation>
    <scope>NUCLEOTIDE SEQUENCE [LARGE SCALE GENOMIC DNA]</scope>
    <source>
        <strain evidence="8 9">S00179</strain>
    </source>
</reference>
<protein>
    <submittedName>
        <fullName evidence="8">Type IVB pilus formation R64 PilN family outer membrane protein</fullName>
    </submittedName>
</protein>
<evidence type="ECO:0000256" key="4">
    <source>
        <dbReference type="SAM" id="MobiDB-lite"/>
    </source>
</evidence>
<organism evidence="8 9">
    <name type="scientific">Pseudomonas nitroreducens</name>
    <dbReference type="NCBI Taxonomy" id="46680"/>
    <lineage>
        <taxon>Bacteria</taxon>
        <taxon>Pseudomonadati</taxon>
        <taxon>Pseudomonadota</taxon>
        <taxon>Gammaproteobacteria</taxon>
        <taxon>Pseudomonadales</taxon>
        <taxon>Pseudomonadaceae</taxon>
        <taxon>Pseudomonas</taxon>
    </lineage>
</organism>
<comment type="caution">
    <text evidence="8">The sequence shown here is derived from an EMBL/GenBank/DDBJ whole genome shotgun (WGS) entry which is preliminary data.</text>
</comment>
<dbReference type="GO" id="GO:0019867">
    <property type="term" value="C:outer membrane"/>
    <property type="evidence" value="ECO:0007669"/>
    <property type="project" value="InterPro"/>
</dbReference>
<evidence type="ECO:0000256" key="2">
    <source>
        <dbReference type="ARBA" id="ARBA00022729"/>
    </source>
</evidence>
<dbReference type="GO" id="GO:0009306">
    <property type="term" value="P:protein secretion"/>
    <property type="evidence" value="ECO:0007669"/>
    <property type="project" value="InterPro"/>
</dbReference>
<evidence type="ECO:0000256" key="1">
    <source>
        <dbReference type="ARBA" id="ARBA00004370"/>
    </source>
</evidence>
<feature type="compositionally biased region" description="Gly residues" evidence="4">
    <location>
        <begin position="225"/>
        <end position="243"/>
    </location>
</feature>
<feature type="chain" id="PRO_5030841942" evidence="5">
    <location>
        <begin position="20"/>
        <end position="550"/>
    </location>
</feature>
<evidence type="ECO:0000256" key="3">
    <source>
        <dbReference type="ARBA" id="ARBA00023136"/>
    </source>
</evidence>
<dbReference type="AlphaFoldDB" id="A0A7W7KF73"/>
<dbReference type="GO" id="GO:0009297">
    <property type="term" value="P:pilus assembly"/>
    <property type="evidence" value="ECO:0007669"/>
    <property type="project" value="InterPro"/>
</dbReference>
<feature type="domain" description="Type II/III secretion system secretin-like" evidence="6">
    <location>
        <begin position="379"/>
        <end position="516"/>
    </location>
</feature>
<dbReference type="PANTHER" id="PTHR30332:SF24">
    <property type="entry name" value="SECRETIN GSPD-RELATED"/>
    <property type="match status" value="1"/>
</dbReference>
<evidence type="ECO:0000259" key="6">
    <source>
        <dbReference type="Pfam" id="PF00263"/>
    </source>
</evidence>
<dbReference type="Pfam" id="PF00263">
    <property type="entry name" value="Secretin"/>
    <property type="match status" value="1"/>
</dbReference>
<accession>A0A7W7KF73</accession>
<evidence type="ECO:0000259" key="7">
    <source>
        <dbReference type="Pfam" id="PF07655"/>
    </source>
</evidence>
<gene>
    <name evidence="8" type="ORF">HNP46_000216</name>
</gene>
<dbReference type="EMBL" id="JACHLI010000001">
    <property type="protein sequence ID" value="MBB4861405.1"/>
    <property type="molecule type" value="Genomic_DNA"/>
</dbReference>
<keyword evidence="2 5" id="KW-0732">Signal</keyword>
<keyword evidence="3" id="KW-0472">Membrane</keyword>
<feature type="signal peptide" evidence="5">
    <location>
        <begin position="1"/>
        <end position="19"/>
    </location>
</feature>